<protein>
    <recommendedName>
        <fullName evidence="3">Tyrosine-protein kinase ephrin type A/B receptor-like domain-containing protein</fullName>
    </recommendedName>
</protein>
<dbReference type="EMBL" id="LGRX02035823">
    <property type="protein sequence ID" value="KAK3232998.1"/>
    <property type="molecule type" value="Genomic_DNA"/>
</dbReference>
<feature type="domain" description="Tyrosine-protein kinase ephrin type A/B receptor-like" evidence="3">
    <location>
        <begin position="22"/>
        <end position="60"/>
    </location>
</feature>
<feature type="transmembrane region" description="Helical" evidence="2">
    <location>
        <begin position="736"/>
        <end position="759"/>
    </location>
</feature>
<feature type="transmembrane region" description="Helical" evidence="2">
    <location>
        <begin position="1306"/>
        <end position="1332"/>
    </location>
</feature>
<dbReference type="PANTHER" id="PTHR46967">
    <property type="entry name" value="INSULIN-LIKE GROWTH FACTOR BINDING PROTEIN,N-TERMINAL"/>
    <property type="match status" value="1"/>
</dbReference>
<keyword evidence="5" id="KW-1185">Reference proteome</keyword>
<evidence type="ECO:0000313" key="4">
    <source>
        <dbReference type="EMBL" id="KAK3232998.1"/>
    </source>
</evidence>
<feature type="region of interest" description="Disordered" evidence="1">
    <location>
        <begin position="1119"/>
        <end position="1147"/>
    </location>
</feature>
<proteinExistence type="predicted"/>
<comment type="caution">
    <text evidence="4">The sequence shown here is derived from an EMBL/GenBank/DDBJ whole genome shotgun (WGS) entry which is preliminary data.</text>
</comment>
<feature type="compositionally biased region" description="Polar residues" evidence="1">
    <location>
        <begin position="1618"/>
        <end position="1632"/>
    </location>
</feature>
<dbReference type="Gene3D" id="2.10.50.10">
    <property type="entry name" value="Tumor Necrosis Factor Receptor, subunit A, domain 2"/>
    <property type="match status" value="5"/>
</dbReference>
<accession>A0AAE0BBQ0</accession>
<keyword evidence="2" id="KW-1133">Transmembrane helix</keyword>
<feature type="transmembrane region" description="Helical" evidence="2">
    <location>
        <begin position="1274"/>
        <end position="1294"/>
    </location>
</feature>
<reference evidence="4 5" key="1">
    <citation type="journal article" date="2015" name="Genome Biol. Evol.">
        <title>Comparative Genomics of a Bacterivorous Green Alga Reveals Evolutionary Causalities and Consequences of Phago-Mixotrophic Mode of Nutrition.</title>
        <authorList>
            <person name="Burns J.A."/>
            <person name="Paasch A."/>
            <person name="Narechania A."/>
            <person name="Kim E."/>
        </authorList>
    </citation>
    <scope>NUCLEOTIDE SEQUENCE [LARGE SCALE GENOMIC DNA]</scope>
    <source>
        <strain evidence="4 5">PLY_AMNH</strain>
    </source>
</reference>
<feature type="transmembrane region" description="Helical" evidence="2">
    <location>
        <begin position="876"/>
        <end position="896"/>
    </location>
</feature>
<evidence type="ECO:0000313" key="5">
    <source>
        <dbReference type="Proteomes" id="UP001190700"/>
    </source>
</evidence>
<dbReference type="PANTHER" id="PTHR46967:SF2">
    <property type="entry name" value="SUSHI, VON WILLEBRAND FACTOR TYPE A, EGF AND PENTRAXIN DOMAIN-CONTAINING PROTEIN 1-LIKE"/>
    <property type="match status" value="1"/>
</dbReference>
<feature type="transmembrane region" description="Helical" evidence="2">
    <location>
        <begin position="967"/>
        <end position="991"/>
    </location>
</feature>
<organism evidence="4 5">
    <name type="scientific">Cymbomonas tetramitiformis</name>
    <dbReference type="NCBI Taxonomy" id="36881"/>
    <lineage>
        <taxon>Eukaryota</taxon>
        <taxon>Viridiplantae</taxon>
        <taxon>Chlorophyta</taxon>
        <taxon>Pyramimonadophyceae</taxon>
        <taxon>Pyramimonadales</taxon>
        <taxon>Pyramimonadaceae</taxon>
        <taxon>Cymbomonas</taxon>
    </lineage>
</organism>
<feature type="transmembrane region" description="Helical" evidence="2">
    <location>
        <begin position="1243"/>
        <end position="1262"/>
    </location>
</feature>
<dbReference type="Proteomes" id="UP001190700">
    <property type="component" value="Unassembled WGS sequence"/>
</dbReference>
<dbReference type="Pfam" id="PF07699">
    <property type="entry name" value="Ephrin_rec_like"/>
    <property type="match status" value="1"/>
</dbReference>
<evidence type="ECO:0000256" key="1">
    <source>
        <dbReference type="SAM" id="MobiDB-lite"/>
    </source>
</evidence>
<dbReference type="SMART" id="SM01411">
    <property type="entry name" value="Ephrin_rec_like"/>
    <property type="match status" value="7"/>
</dbReference>
<keyword evidence="2" id="KW-0812">Transmembrane</keyword>
<name>A0AAE0BBQ0_9CHLO</name>
<dbReference type="InterPro" id="IPR009030">
    <property type="entry name" value="Growth_fac_rcpt_cys_sf"/>
</dbReference>
<keyword evidence="2" id="KW-0472">Membrane</keyword>
<evidence type="ECO:0000259" key="3">
    <source>
        <dbReference type="Pfam" id="PF07699"/>
    </source>
</evidence>
<feature type="region of interest" description="Disordered" evidence="1">
    <location>
        <begin position="1591"/>
        <end position="1632"/>
    </location>
</feature>
<feature type="compositionally biased region" description="Basic residues" evidence="1">
    <location>
        <begin position="1119"/>
        <end position="1128"/>
    </location>
</feature>
<dbReference type="InterPro" id="IPR011641">
    <property type="entry name" value="Tyr-kin_ephrin_A/B_rcpt-like"/>
</dbReference>
<dbReference type="SUPFAM" id="SSF57184">
    <property type="entry name" value="Growth factor receptor domain"/>
    <property type="match status" value="2"/>
</dbReference>
<evidence type="ECO:0000256" key="2">
    <source>
        <dbReference type="SAM" id="Phobius"/>
    </source>
</evidence>
<sequence length="1632" mass="177215">MCTNGTFSNSSLNAECAECPAGTYSDGGADGCLPCPEGTVAADAGSSACAACPEGAAASRSDGSSESETSALGATVCKCGRGHEMGQDDTGADACVVCSAGRYQDEPVSVECKTCPAGTKKANNTVEASDQPTDCVVCEEGTVALAGARECHACAANTTEVDRQQCECAEGTYTAYASEEAKLAAQALSQAPLHFGLGCIEPHCTCQACPEGQYAATRGLEQCTNCAAGTYNPFTGQISPESCMPCEVDTYASTAGSAECTACPQSSVSATPAEQCLCSPGYYVRVDAGLAAGFECVSCEPGTYASDLHQQACTPCNPGTYSNLYNRTSFMNCKACEPWHDGSDLRETVAPEAGSATCLVCPRTSDTDQSATYCSCLAGNFRSPFTSTVEGVANMTHAEAYAALAHEIHGAGAEAPDAALVEELSSELLGYTCDLCGAGHFNEALNVTACEACPAGTYSNLTGAEKLCECTLCSNNTVSNSSGATECLPCGENALVDVSLTYCYCPLGYRKVTTSAHHVSGGFDCERCEMGTFNSVGRSEYMNLPEAYECTPCPAGTYGAEDGGIGPGVCLDCEQLSTPSYSDTPGSSACSECPEFSFTYSSGTTCRCQNDYYATYMDMAEYVAGATGNTSMKKCLPCPEGGTCPGNDLIVGKKDYWRRNANQTTFYECNADICAAESATPSNATLEHLMPSCAEGHNTSVPMCGLCWSITDDDDALYLPDEEDLCQKCDEDTRSAWLRIVIAVLGVLVAGAVLYVMLLRPFGRELEERAVEYLRGRFPSLFDTFESGLEATGIFEEVYGVLTELHESVMELATGATLKTMVSFYQIASALVAVLNVSWPSSFSTTIKSLSFVNLDIFSIASVSCTIGEVKFYDQLLAATLLPVVFMLFIGTLYYVGWRVGKRRLSPEALKEFADKCHNSITFFLFLVYPSTSETIFKTFACVDIYGEEWLSAQLDERCWIGDHQWWVIYALVGTALVPVGVPLYFLYLLYSNQVPRLARYKVKSAMLIEVMEYCVRIHDMEFYRFDAVVVADQVPLWDLQRMYFKLRADEQDPVELVDELEDPTNPKTEEIRRRVTEVHDKQLKSRDWLIDNLLEWARQNGIQSQEVNWAEVEEEGRRRRRGRRLRAQHQSTPAIPKSAHLARSVSSRGFLKESTLGSRRRGNLQALARSKSSKAPQDDVAAENEEEEDFAEVAKLAAVQASQRCGILFISYRPEAWYFEVVELLRKLVFSGLLLFVDDGSITQIVFAACFAFVTLQLYVSIGPMQERVDQKYLEAVTQQVFVITFVAILLNLSAYTDSFFLDVLLFVSSMLALFYPFCLVCWGWGARVMATNLGTKIKLRAATTDFFHRRRMNSLVESEVDSTGRSRTGTFMMADYRLPSTRAKRLSSIAMAEEAPAVDVNIENGKELAETSQEEQLSSIAMAEEVPAVDVDIENGKELAETSQEELPSIAMAEEAPAVDVDIENGKELAETSQEEQSTNVVDSETSDVGLMIVEYIKEVEAMPPRLAKLQVAVSDLQHPGEASRIYDEEALPSSMYADEGAPAVEIEKLEKIDTFPRNEAVSTYFRSASLNPEDEMEEVPFSPASHISEMEPQGAISSPRALQSLLSGNDMVSPRATNSPGDSTTNVAL</sequence>
<gene>
    <name evidence="4" type="ORF">CYMTET_56671</name>
</gene>